<keyword evidence="2" id="KW-1185">Reference proteome</keyword>
<dbReference type="OrthoDB" id="5145798at2"/>
<protein>
    <submittedName>
        <fullName evidence="1">Uncharacterized protein</fullName>
    </submittedName>
</protein>
<dbReference type="EMBL" id="SJKA01000018">
    <property type="protein sequence ID" value="TCC22412.1"/>
    <property type="molecule type" value="Genomic_DNA"/>
</dbReference>
<evidence type="ECO:0000313" key="2">
    <source>
        <dbReference type="Proteomes" id="UP000292695"/>
    </source>
</evidence>
<dbReference type="AlphaFoldDB" id="A0A4R0I899"/>
<dbReference type="RefSeq" id="WP_131295323.1">
    <property type="nucleotide sequence ID" value="NZ_SJKA01000018.1"/>
</dbReference>
<proteinExistence type="predicted"/>
<sequence>MSAWIPFEAIVTTSHRVEKYGGVALADEALQQIVDALNAGTLPMIGHHDWTQPIRTKDVEATLVTLDDGERGVRMTCLVDERDWDSVGPAYGMSFTTTVKIGRAAGPHPEKDSLNLAADAGWFDDEAIAQAASIMSEVAPVDGGRLLQFSAIDTARVVLEIAYSTVVALGPGIATNAVWDGIKFLLTHRKRRQGFDGLPSRIELSTDLEAGTVIGIIDTSEPEVARHALKAYSKAVEAAAKVQSGRKTVIVWRHGDEDGDWAPLEIPED</sequence>
<gene>
    <name evidence="1" type="ORF">E0H50_35185</name>
</gene>
<reference evidence="1 2" key="1">
    <citation type="submission" date="2019-02" db="EMBL/GenBank/DDBJ databases">
        <title>Kribbella capetownensis sp. nov. and Kribbella speibonae sp. nov., isolated from soil.</title>
        <authorList>
            <person name="Curtis S.M."/>
            <person name="Norton I."/>
            <person name="Everest G.J."/>
            <person name="Meyers P.R."/>
        </authorList>
    </citation>
    <scope>NUCLEOTIDE SEQUENCE [LARGE SCALE GENOMIC DNA]</scope>
    <source>
        <strain evidence="1 2">DSM 27082</strain>
    </source>
</reference>
<organism evidence="1 2">
    <name type="scientific">Kribbella sindirgiensis</name>
    <dbReference type="NCBI Taxonomy" id="1124744"/>
    <lineage>
        <taxon>Bacteria</taxon>
        <taxon>Bacillati</taxon>
        <taxon>Actinomycetota</taxon>
        <taxon>Actinomycetes</taxon>
        <taxon>Propionibacteriales</taxon>
        <taxon>Kribbellaceae</taxon>
        <taxon>Kribbella</taxon>
    </lineage>
</organism>
<dbReference type="Proteomes" id="UP000292695">
    <property type="component" value="Unassembled WGS sequence"/>
</dbReference>
<accession>A0A4R0I899</accession>
<evidence type="ECO:0000313" key="1">
    <source>
        <dbReference type="EMBL" id="TCC22412.1"/>
    </source>
</evidence>
<comment type="caution">
    <text evidence="1">The sequence shown here is derived from an EMBL/GenBank/DDBJ whole genome shotgun (WGS) entry which is preliminary data.</text>
</comment>
<name>A0A4R0I899_9ACTN</name>